<comment type="catalytic activity">
    <reaction evidence="11">
        <text>L-leucine + 2-oxoglutarate = 4-methyl-2-oxopentanoate + L-glutamate</text>
        <dbReference type="Rhea" id="RHEA:18321"/>
        <dbReference type="ChEBI" id="CHEBI:16810"/>
        <dbReference type="ChEBI" id="CHEBI:17865"/>
        <dbReference type="ChEBI" id="CHEBI:29985"/>
        <dbReference type="ChEBI" id="CHEBI:57427"/>
        <dbReference type="EC" id="2.6.1.42"/>
    </reaction>
</comment>
<organism evidence="12 13">
    <name type="scientific">Ancylobacter crimeensis</name>
    <dbReference type="NCBI Taxonomy" id="2579147"/>
    <lineage>
        <taxon>Bacteria</taxon>
        <taxon>Pseudomonadati</taxon>
        <taxon>Pseudomonadota</taxon>
        <taxon>Alphaproteobacteria</taxon>
        <taxon>Hyphomicrobiales</taxon>
        <taxon>Xanthobacteraceae</taxon>
        <taxon>Ancylobacter</taxon>
    </lineage>
</organism>
<dbReference type="PANTHER" id="PTHR42743">
    <property type="entry name" value="AMINO-ACID AMINOTRANSFERASE"/>
    <property type="match status" value="1"/>
</dbReference>
<comment type="pathway">
    <text evidence="4">Amino-acid biosynthesis; L-leucine biosynthesis; L-leucine from 3-methyl-2-oxobutanoate: step 4/4.</text>
</comment>
<sequence>MEAVFAGYEDRLAALKASSNAFAEGIAWVAGEMVPLHEARIPLMDQGFLRSDLTYDVPAIWNGRFFRLDDHLDRFERSCAKLRLRCPLDRTSLHATLVEMAAKSGIRDAFVFITLTRGLKQVRGNRPEELTNNLYMFISPYVWVVPPHMQRTGVPAIITRTVRRTPPGAFDPTVKNLQWGDFTRGLMEALDRDAIYPILTDGDGNITEGAGYNVVLVKDGVLYTPERGVLEGVTRRTVMEIAATRGIETRLEHVPVDLAYRCDEIFFCTTAAGIMPVTALDGKQVGGGQVGPITRQIWEDYWDLHEDPELSFAVSYPGLS</sequence>
<comment type="pathway">
    <text evidence="3">Amino-acid biosynthesis; L-valine biosynthesis; L-valine from pyruvate: step 4/4.</text>
</comment>
<dbReference type="RefSeq" id="WP_247030109.1">
    <property type="nucleotide sequence ID" value="NZ_JALKCH010000009.1"/>
</dbReference>
<evidence type="ECO:0000256" key="2">
    <source>
        <dbReference type="ARBA" id="ARBA00004824"/>
    </source>
</evidence>
<dbReference type="GO" id="GO:0008483">
    <property type="term" value="F:transaminase activity"/>
    <property type="evidence" value="ECO:0007669"/>
    <property type="project" value="UniProtKB-KW"/>
</dbReference>
<dbReference type="InterPro" id="IPR036038">
    <property type="entry name" value="Aminotransferase-like"/>
</dbReference>
<dbReference type="Gene3D" id="3.30.470.10">
    <property type="match status" value="1"/>
</dbReference>
<evidence type="ECO:0000256" key="4">
    <source>
        <dbReference type="ARBA" id="ARBA00005072"/>
    </source>
</evidence>
<dbReference type="EMBL" id="JALKCH010000009">
    <property type="protein sequence ID" value="MCK0198143.1"/>
    <property type="molecule type" value="Genomic_DNA"/>
</dbReference>
<dbReference type="Gene3D" id="3.20.10.10">
    <property type="entry name" value="D-amino Acid Aminotransferase, subunit A, domain 2"/>
    <property type="match status" value="1"/>
</dbReference>
<protein>
    <recommendedName>
        <fullName evidence="7">Probable branched-chain-amino-acid aminotransferase</fullName>
        <ecNumber evidence="6">2.6.1.42</ecNumber>
    </recommendedName>
</protein>
<dbReference type="Proteomes" id="UP001203284">
    <property type="component" value="Unassembled WGS sequence"/>
</dbReference>
<dbReference type="PANTHER" id="PTHR42743:SF11">
    <property type="entry name" value="AMINODEOXYCHORISMATE LYASE"/>
    <property type="match status" value="1"/>
</dbReference>
<comment type="catalytic activity">
    <reaction evidence="9">
        <text>L-valine + 2-oxoglutarate = 3-methyl-2-oxobutanoate + L-glutamate</text>
        <dbReference type="Rhea" id="RHEA:24813"/>
        <dbReference type="ChEBI" id="CHEBI:11851"/>
        <dbReference type="ChEBI" id="CHEBI:16810"/>
        <dbReference type="ChEBI" id="CHEBI:29985"/>
        <dbReference type="ChEBI" id="CHEBI:57762"/>
        <dbReference type="EC" id="2.6.1.42"/>
    </reaction>
</comment>
<keyword evidence="12" id="KW-0808">Transferase</keyword>
<keyword evidence="12" id="KW-0032">Aminotransferase</keyword>
<keyword evidence="8" id="KW-0028">Amino-acid biosynthesis</keyword>
<gene>
    <name evidence="12" type="ORF">MWN34_14610</name>
</gene>
<accession>A0ABT0DDV5</accession>
<comment type="catalytic activity">
    <reaction evidence="10">
        <text>L-isoleucine + 2-oxoglutarate = (S)-3-methyl-2-oxopentanoate + L-glutamate</text>
        <dbReference type="Rhea" id="RHEA:24801"/>
        <dbReference type="ChEBI" id="CHEBI:16810"/>
        <dbReference type="ChEBI" id="CHEBI:29985"/>
        <dbReference type="ChEBI" id="CHEBI:35146"/>
        <dbReference type="ChEBI" id="CHEBI:58045"/>
        <dbReference type="EC" id="2.6.1.42"/>
    </reaction>
</comment>
<evidence type="ECO:0000256" key="5">
    <source>
        <dbReference type="ARBA" id="ARBA00009320"/>
    </source>
</evidence>
<proteinExistence type="inferred from homology"/>
<comment type="pathway">
    <text evidence="2">Amino-acid biosynthesis; L-isoleucine biosynthesis; L-isoleucine from 2-oxobutanoate: step 4/4.</text>
</comment>
<dbReference type="InterPro" id="IPR043131">
    <property type="entry name" value="BCAT-like_N"/>
</dbReference>
<keyword evidence="13" id="KW-1185">Reference proteome</keyword>
<comment type="function">
    <text evidence="1">Acts on leucine, isoleucine and valine.</text>
</comment>
<dbReference type="InterPro" id="IPR043132">
    <property type="entry name" value="BCAT-like_C"/>
</dbReference>
<evidence type="ECO:0000256" key="1">
    <source>
        <dbReference type="ARBA" id="ARBA00003109"/>
    </source>
</evidence>
<comment type="caution">
    <text evidence="12">The sequence shown here is derived from an EMBL/GenBank/DDBJ whole genome shotgun (WGS) entry which is preliminary data.</text>
</comment>
<keyword evidence="8" id="KW-0100">Branched-chain amino acid biosynthesis</keyword>
<reference evidence="12 13" key="1">
    <citation type="submission" date="2022-04" db="EMBL/GenBank/DDBJ databases">
        <authorList>
            <person name="Grouzdev D.S."/>
            <person name="Pantiukh K.S."/>
            <person name="Krutkina M.S."/>
        </authorList>
    </citation>
    <scope>NUCLEOTIDE SEQUENCE [LARGE SCALE GENOMIC DNA]</scope>
    <source>
        <strain evidence="12 13">6x-1</strain>
    </source>
</reference>
<evidence type="ECO:0000256" key="3">
    <source>
        <dbReference type="ARBA" id="ARBA00004931"/>
    </source>
</evidence>
<dbReference type="InterPro" id="IPR050571">
    <property type="entry name" value="Class-IV_PLP-Dep_Aminotrnsfr"/>
</dbReference>
<evidence type="ECO:0000256" key="11">
    <source>
        <dbReference type="ARBA" id="ARBA00049229"/>
    </source>
</evidence>
<evidence type="ECO:0000256" key="7">
    <source>
        <dbReference type="ARBA" id="ARBA00014472"/>
    </source>
</evidence>
<evidence type="ECO:0000256" key="9">
    <source>
        <dbReference type="ARBA" id="ARBA00048212"/>
    </source>
</evidence>
<evidence type="ECO:0000256" key="10">
    <source>
        <dbReference type="ARBA" id="ARBA00048798"/>
    </source>
</evidence>
<dbReference type="Pfam" id="PF01063">
    <property type="entry name" value="Aminotran_4"/>
    <property type="match status" value="1"/>
</dbReference>
<comment type="similarity">
    <text evidence="5">Belongs to the class-IV pyridoxal-phosphate-dependent aminotransferase family.</text>
</comment>
<dbReference type="EC" id="2.6.1.42" evidence="6"/>
<evidence type="ECO:0000313" key="13">
    <source>
        <dbReference type="Proteomes" id="UP001203284"/>
    </source>
</evidence>
<evidence type="ECO:0000313" key="12">
    <source>
        <dbReference type="EMBL" id="MCK0198143.1"/>
    </source>
</evidence>
<evidence type="ECO:0000256" key="6">
    <source>
        <dbReference type="ARBA" id="ARBA00013053"/>
    </source>
</evidence>
<name>A0ABT0DDV5_9HYPH</name>
<dbReference type="InterPro" id="IPR001544">
    <property type="entry name" value="Aminotrans_IV"/>
</dbReference>
<dbReference type="SUPFAM" id="SSF56752">
    <property type="entry name" value="D-aminoacid aminotransferase-like PLP-dependent enzymes"/>
    <property type="match status" value="1"/>
</dbReference>
<evidence type="ECO:0000256" key="8">
    <source>
        <dbReference type="ARBA" id="ARBA00023304"/>
    </source>
</evidence>